<name>A0A6L2KA00_TANCI</name>
<dbReference type="AlphaFoldDB" id="A0A6L2KA00"/>
<sequence>MAEITHQETPEDDDRPTVPGFTENETYANIDPENRKLIDAEAEAVHMILNGYGNDIYSTVDACPNAKEMWIEIKRLQQGESINIQDVKTKLLWKFGKFTSMDGESIESYYTMFYMIMITKVRNKLKVDNMQVNVQFLQQLQPEWSRFVTIVKQANNLDNVSYHTLFHIMKQH</sequence>
<dbReference type="EMBL" id="BKCJ010002104">
    <property type="protein sequence ID" value="GEU46281.1"/>
    <property type="molecule type" value="Genomic_DNA"/>
</dbReference>
<gene>
    <name evidence="2" type="ORF">Tci_018259</name>
</gene>
<dbReference type="Pfam" id="PF14223">
    <property type="entry name" value="Retrotran_gag_2"/>
    <property type="match status" value="1"/>
</dbReference>
<accession>A0A6L2KA00</accession>
<evidence type="ECO:0000313" key="2">
    <source>
        <dbReference type="EMBL" id="GEU46281.1"/>
    </source>
</evidence>
<comment type="caution">
    <text evidence="2">The sequence shown here is derived from an EMBL/GenBank/DDBJ whole genome shotgun (WGS) entry which is preliminary data.</text>
</comment>
<feature type="region of interest" description="Disordered" evidence="1">
    <location>
        <begin position="1"/>
        <end position="25"/>
    </location>
</feature>
<organism evidence="2">
    <name type="scientific">Tanacetum cinerariifolium</name>
    <name type="common">Dalmatian daisy</name>
    <name type="synonym">Chrysanthemum cinerariifolium</name>
    <dbReference type="NCBI Taxonomy" id="118510"/>
    <lineage>
        <taxon>Eukaryota</taxon>
        <taxon>Viridiplantae</taxon>
        <taxon>Streptophyta</taxon>
        <taxon>Embryophyta</taxon>
        <taxon>Tracheophyta</taxon>
        <taxon>Spermatophyta</taxon>
        <taxon>Magnoliopsida</taxon>
        <taxon>eudicotyledons</taxon>
        <taxon>Gunneridae</taxon>
        <taxon>Pentapetalae</taxon>
        <taxon>asterids</taxon>
        <taxon>campanulids</taxon>
        <taxon>Asterales</taxon>
        <taxon>Asteraceae</taxon>
        <taxon>Asteroideae</taxon>
        <taxon>Anthemideae</taxon>
        <taxon>Anthemidinae</taxon>
        <taxon>Tanacetum</taxon>
    </lineage>
</organism>
<protein>
    <submittedName>
        <fullName evidence="2">Gag-Pol polyprotein</fullName>
    </submittedName>
</protein>
<evidence type="ECO:0000256" key="1">
    <source>
        <dbReference type="SAM" id="MobiDB-lite"/>
    </source>
</evidence>
<proteinExistence type="predicted"/>
<reference evidence="2" key="1">
    <citation type="journal article" date="2019" name="Sci. Rep.">
        <title>Draft genome of Tanacetum cinerariifolium, the natural source of mosquito coil.</title>
        <authorList>
            <person name="Yamashiro T."/>
            <person name="Shiraishi A."/>
            <person name="Satake H."/>
            <person name="Nakayama K."/>
        </authorList>
    </citation>
    <scope>NUCLEOTIDE SEQUENCE</scope>
</reference>